<accession>A0A3N4MAL0</accession>
<organism evidence="1 2">
    <name type="scientific">Terfezia boudieri ATCC MYA-4762</name>
    <dbReference type="NCBI Taxonomy" id="1051890"/>
    <lineage>
        <taxon>Eukaryota</taxon>
        <taxon>Fungi</taxon>
        <taxon>Dikarya</taxon>
        <taxon>Ascomycota</taxon>
        <taxon>Pezizomycotina</taxon>
        <taxon>Pezizomycetes</taxon>
        <taxon>Pezizales</taxon>
        <taxon>Pezizaceae</taxon>
        <taxon>Terfezia</taxon>
    </lineage>
</organism>
<gene>
    <name evidence="1" type="ORF">L211DRAFT_833103</name>
</gene>
<protein>
    <recommendedName>
        <fullName evidence="3">Heterokaryon incompatibility domain-containing protein</fullName>
    </recommendedName>
</protein>
<evidence type="ECO:0008006" key="3">
    <source>
        <dbReference type="Google" id="ProtNLM"/>
    </source>
</evidence>
<sequence>MSKNPQVSLQRPYEGDGAASVLSPEAASIPCASLGHAGLLSGLNRILHTSYTLGTLGASTLLEDCISSRYDFGTAYAHLRPFWARLHWLAGDLVSLRNMFAEYEKNDQEDREAAQVKGTIVKPYKVPPRRVWDLKAHRVVPGWRTFHPYPRYWPVSHSWADVMTVIDTPVNQYEWPVPIPAGVTLEMVRNELLNLGAEYAWLDILCLRQRSPDPEKEKIRLREWEIDVPTIGNAYQFSDTERTVQYCNGLGRPFETVGWDGPRHWLNRAWTLQEINSQAIIGGVTEEIPVPMDAVRTDGDCTTTLRTAMEPLTAILVSDKSIVLFHILEEMKRRFSSGDIDKIAGLGYLLRSPTLPAYYESQSVEEAWYLLVDNMQAYLRGSLLFLFPTPGVGQRLWTPSWKQIEETNLLRLVESFLGNEPVYIRGDINAPFALHRGYRINKCSIRGLAVVPSEGDEPRRGKLEIKLSNGEVCTLNVKARHQHIIPDGSYTLAGSKNLMHWVVCRERQPWSKLTKVSVISAGQDFGELEQLRAVAEVGNTFL</sequence>
<proteinExistence type="predicted"/>
<keyword evidence="2" id="KW-1185">Reference proteome</keyword>
<dbReference type="Proteomes" id="UP000267821">
    <property type="component" value="Unassembled WGS sequence"/>
</dbReference>
<dbReference type="OrthoDB" id="5418601at2759"/>
<dbReference type="EMBL" id="ML121528">
    <property type="protein sequence ID" value="RPB29251.1"/>
    <property type="molecule type" value="Genomic_DNA"/>
</dbReference>
<dbReference type="AlphaFoldDB" id="A0A3N4MAL0"/>
<dbReference type="InParanoid" id="A0A3N4MAL0"/>
<evidence type="ECO:0000313" key="2">
    <source>
        <dbReference type="Proteomes" id="UP000267821"/>
    </source>
</evidence>
<name>A0A3N4MAL0_9PEZI</name>
<evidence type="ECO:0000313" key="1">
    <source>
        <dbReference type="EMBL" id="RPB29251.1"/>
    </source>
</evidence>
<reference evidence="1 2" key="1">
    <citation type="journal article" date="2018" name="Nat. Ecol. Evol.">
        <title>Pezizomycetes genomes reveal the molecular basis of ectomycorrhizal truffle lifestyle.</title>
        <authorList>
            <person name="Murat C."/>
            <person name="Payen T."/>
            <person name="Noel B."/>
            <person name="Kuo A."/>
            <person name="Morin E."/>
            <person name="Chen J."/>
            <person name="Kohler A."/>
            <person name="Krizsan K."/>
            <person name="Balestrini R."/>
            <person name="Da Silva C."/>
            <person name="Montanini B."/>
            <person name="Hainaut M."/>
            <person name="Levati E."/>
            <person name="Barry K.W."/>
            <person name="Belfiori B."/>
            <person name="Cichocki N."/>
            <person name="Clum A."/>
            <person name="Dockter R.B."/>
            <person name="Fauchery L."/>
            <person name="Guy J."/>
            <person name="Iotti M."/>
            <person name="Le Tacon F."/>
            <person name="Lindquist E.A."/>
            <person name="Lipzen A."/>
            <person name="Malagnac F."/>
            <person name="Mello A."/>
            <person name="Molinier V."/>
            <person name="Miyauchi S."/>
            <person name="Poulain J."/>
            <person name="Riccioni C."/>
            <person name="Rubini A."/>
            <person name="Sitrit Y."/>
            <person name="Splivallo R."/>
            <person name="Traeger S."/>
            <person name="Wang M."/>
            <person name="Zifcakova L."/>
            <person name="Wipf D."/>
            <person name="Zambonelli A."/>
            <person name="Paolocci F."/>
            <person name="Nowrousian M."/>
            <person name="Ottonello S."/>
            <person name="Baldrian P."/>
            <person name="Spatafora J.W."/>
            <person name="Henrissat B."/>
            <person name="Nagy L.G."/>
            <person name="Aury J.M."/>
            <person name="Wincker P."/>
            <person name="Grigoriev I.V."/>
            <person name="Bonfante P."/>
            <person name="Martin F.M."/>
        </authorList>
    </citation>
    <scope>NUCLEOTIDE SEQUENCE [LARGE SCALE GENOMIC DNA]</scope>
    <source>
        <strain evidence="1 2">ATCC MYA-4762</strain>
    </source>
</reference>